<name>A0ABW7ZCE1_9ACTN</name>
<keyword evidence="2" id="KW-1185">Reference proteome</keyword>
<proteinExistence type="predicted"/>
<evidence type="ECO:0000313" key="2">
    <source>
        <dbReference type="Proteomes" id="UP001612741"/>
    </source>
</evidence>
<dbReference type="RefSeq" id="WP_397092226.1">
    <property type="nucleotide sequence ID" value="NZ_JBITGY010000024.1"/>
</dbReference>
<sequence>MANLQIGVALWRKRHTAPTWEGTPAADNVGSNGVPTLIYNVEYLCAGLGDYDYIITGFHYMRPPPGCQPPSAVGQTTSAAVNLPC</sequence>
<protein>
    <submittedName>
        <fullName evidence="1">Uncharacterized protein</fullName>
    </submittedName>
</protein>
<gene>
    <name evidence="1" type="ORF">ACIBG2_51185</name>
</gene>
<dbReference type="Proteomes" id="UP001612741">
    <property type="component" value="Unassembled WGS sequence"/>
</dbReference>
<dbReference type="EMBL" id="JBITGY010000024">
    <property type="protein sequence ID" value="MFI6505824.1"/>
    <property type="molecule type" value="Genomic_DNA"/>
</dbReference>
<comment type="caution">
    <text evidence="1">The sequence shown here is derived from an EMBL/GenBank/DDBJ whole genome shotgun (WGS) entry which is preliminary data.</text>
</comment>
<reference evidence="1 2" key="1">
    <citation type="submission" date="2024-10" db="EMBL/GenBank/DDBJ databases">
        <title>The Natural Products Discovery Center: Release of the First 8490 Sequenced Strains for Exploring Actinobacteria Biosynthetic Diversity.</title>
        <authorList>
            <person name="Kalkreuter E."/>
            <person name="Kautsar S.A."/>
            <person name="Yang D."/>
            <person name="Bader C.D."/>
            <person name="Teijaro C.N."/>
            <person name="Fluegel L."/>
            <person name="Davis C.M."/>
            <person name="Simpson J.R."/>
            <person name="Lauterbach L."/>
            <person name="Steele A.D."/>
            <person name="Gui C."/>
            <person name="Meng S."/>
            <person name="Li G."/>
            <person name="Viehrig K."/>
            <person name="Ye F."/>
            <person name="Su P."/>
            <person name="Kiefer A.F."/>
            <person name="Nichols A."/>
            <person name="Cepeda A.J."/>
            <person name="Yan W."/>
            <person name="Fan B."/>
            <person name="Jiang Y."/>
            <person name="Adhikari A."/>
            <person name="Zheng C.-J."/>
            <person name="Schuster L."/>
            <person name="Cowan T.M."/>
            <person name="Smanski M.J."/>
            <person name="Chevrette M.G."/>
            <person name="De Carvalho L.P.S."/>
            <person name="Shen B."/>
        </authorList>
    </citation>
    <scope>NUCLEOTIDE SEQUENCE [LARGE SCALE GENOMIC DNA]</scope>
    <source>
        <strain evidence="1 2">NPDC050545</strain>
    </source>
</reference>
<accession>A0ABW7ZCE1</accession>
<organism evidence="1 2">
    <name type="scientific">Nonomuraea typhae</name>
    <dbReference type="NCBI Taxonomy" id="2603600"/>
    <lineage>
        <taxon>Bacteria</taxon>
        <taxon>Bacillati</taxon>
        <taxon>Actinomycetota</taxon>
        <taxon>Actinomycetes</taxon>
        <taxon>Streptosporangiales</taxon>
        <taxon>Streptosporangiaceae</taxon>
        <taxon>Nonomuraea</taxon>
    </lineage>
</organism>
<evidence type="ECO:0000313" key="1">
    <source>
        <dbReference type="EMBL" id="MFI6505824.1"/>
    </source>
</evidence>